<keyword evidence="2" id="KW-0813">Transport</keyword>
<feature type="chain" id="PRO_5021875806" evidence="5">
    <location>
        <begin position="19"/>
        <end position="554"/>
    </location>
</feature>
<keyword evidence="7" id="KW-1185">Reference proteome</keyword>
<evidence type="ECO:0000313" key="6">
    <source>
        <dbReference type="EMBL" id="TQE97895.1"/>
    </source>
</evidence>
<dbReference type="OrthoDB" id="9812682at2"/>
<keyword evidence="3 5" id="KW-0732">Signal</keyword>
<protein>
    <submittedName>
        <fullName evidence="6">Extracellular solute-binding protein</fullName>
    </submittedName>
</protein>
<reference evidence="6 7" key="1">
    <citation type="submission" date="2019-06" db="EMBL/GenBank/DDBJ databases">
        <title>Genome sequence of Litorilinea aerophila BAA-2444.</title>
        <authorList>
            <person name="Maclea K.S."/>
            <person name="Maurais E.G."/>
            <person name="Iannazzi L.C."/>
        </authorList>
    </citation>
    <scope>NUCLEOTIDE SEQUENCE [LARGE SCALE GENOMIC DNA]</scope>
    <source>
        <strain evidence="6 7">ATCC BAA-2444</strain>
    </source>
</reference>
<dbReference type="Pfam" id="PF01547">
    <property type="entry name" value="SBP_bac_1"/>
    <property type="match status" value="1"/>
</dbReference>
<dbReference type="PANTHER" id="PTHR43649">
    <property type="entry name" value="ARABINOSE-BINDING PROTEIN-RELATED"/>
    <property type="match status" value="1"/>
</dbReference>
<dbReference type="InParanoid" id="A0A540VMA5"/>
<dbReference type="EMBL" id="VIGC01000001">
    <property type="protein sequence ID" value="TQE97895.1"/>
    <property type="molecule type" value="Genomic_DNA"/>
</dbReference>
<feature type="compositionally biased region" description="Low complexity" evidence="4">
    <location>
        <begin position="23"/>
        <end position="40"/>
    </location>
</feature>
<feature type="region of interest" description="Disordered" evidence="4">
    <location>
        <begin position="20"/>
        <end position="48"/>
    </location>
</feature>
<sequence>MVTLLAALLLLAACGGGGGGGAEAPAEAPAEAAATPTPEAAQEEEGTVGPVVEEGQAATVVEAGELAPPVVATPCEPGSCPFEGQTVTVIVNTAGEKGPISGPFYEVRDEFEQATGATLEIVEVPFAEHFPKLMTDLTTGTGQYDTSIAGAWWLGDLVGGDFILPYDDWYNDPRFPQWDIEDVLPGPRELLMYGGKKYMVANDHDGQVMYYRRDLLEDPEHQAAFREQYGYDLGVPQTWDQFRDVAEYFNGKDLNGDGTPDNGLTLHLKVGGQGMFHFMSFSAPFVIGPENPKLYWFDPETMEPLIDSPGHLRAMETLIDLLQFGPEAMLAWSLGESWDHFLRGEAALTFTWGDLGALAQQEGSQVKGKTGAAPIPGTHEYYNIQTGEWVQTEEPNMVGNTTGGSWAGVISKFSDAPEATYYLLALMATKEKSLIYAARGWDGVDPGRYSHFLEPNGTATIDDYLAAGWDEADIRDYTNAYFENFNAPLQFPYLRIPGTFEYWTALDIHLSEAATGQVTPEEALRATAADFEQITDRLGRETQLEIYRTSLGLE</sequence>
<feature type="signal peptide" evidence="5">
    <location>
        <begin position="1"/>
        <end position="18"/>
    </location>
</feature>
<organism evidence="6 7">
    <name type="scientific">Litorilinea aerophila</name>
    <dbReference type="NCBI Taxonomy" id="1204385"/>
    <lineage>
        <taxon>Bacteria</taxon>
        <taxon>Bacillati</taxon>
        <taxon>Chloroflexota</taxon>
        <taxon>Caldilineae</taxon>
        <taxon>Caldilineales</taxon>
        <taxon>Caldilineaceae</taxon>
        <taxon>Litorilinea</taxon>
    </lineage>
</organism>
<evidence type="ECO:0000313" key="7">
    <source>
        <dbReference type="Proteomes" id="UP000317371"/>
    </source>
</evidence>
<dbReference type="InterPro" id="IPR006059">
    <property type="entry name" value="SBP"/>
</dbReference>
<proteinExistence type="inferred from homology"/>
<dbReference type="SUPFAM" id="SSF53850">
    <property type="entry name" value="Periplasmic binding protein-like II"/>
    <property type="match status" value="1"/>
</dbReference>
<comment type="caution">
    <text evidence="6">The sequence shown here is derived from an EMBL/GenBank/DDBJ whole genome shotgun (WGS) entry which is preliminary data.</text>
</comment>
<dbReference type="InterPro" id="IPR050490">
    <property type="entry name" value="Bact_solute-bd_prot1"/>
</dbReference>
<evidence type="ECO:0000256" key="3">
    <source>
        <dbReference type="ARBA" id="ARBA00022729"/>
    </source>
</evidence>
<evidence type="ECO:0000256" key="1">
    <source>
        <dbReference type="ARBA" id="ARBA00008520"/>
    </source>
</evidence>
<accession>A0A540VMA5</accession>
<evidence type="ECO:0000256" key="4">
    <source>
        <dbReference type="SAM" id="MobiDB-lite"/>
    </source>
</evidence>
<dbReference type="PANTHER" id="PTHR43649:SF34">
    <property type="entry name" value="ABC TRANSPORTER PERIPLASMIC-BINDING PROTEIN YCJN-RELATED"/>
    <property type="match status" value="1"/>
</dbReference>
<dbReference type="AlphaFoldDB" id="A0A540VMA5"/>
<dbReference type="Gene3D" id="3.40.190.10">
    <property type="entry name" value="Periplasmic binding protein-like II"/>
    <property type="match status" value="2"/>
</dbReference>
<dbReference type="RefSeq" id="WP_141608260.1">
    <property type="nucleotide sequence ID" value="NZ_VIGC02000001.1"/>
</dbReference>
<name>A0A540VMA5_9CHLR</name>
<gene>
    <name evidence="6" type="ORF">FKZ61_00510</name>
</gene>
<evidence type="ECO:0000256" key="2">
    <source>
        <dbReference type="ARBA" id="ARBA00022448"/>
    </source>
</evidence>
<evidence type="ECO:0000256" key="5">
    <source>
        <dbReference type="SAM" id="SignalP"/>
    </source>
</evidence>
<comment type="similarity">
    <text evidence="1">Belongs to the bacterial solute-binding protein 1 family.</text>
</comment>
<dbReference type="Proteomes" id="UP000317371">
    <property type="component" value="Unassembled WGS sequence"/>
</dbReference>